<dbReference type="RefSeq" id="WP_062486558.1">
    <property type="nucleotide sequence ID" value="NZ_KQ960955.1"/>
</dbReference>
<dbReference type="PATRIC" id="fig|1588748.3.peg.1460"/>
<dbReference type="AlphaFoldDB" id="A0A134CDJ0"/>
<keyword evidence="2" id="KW-0732">Signal</keyword>
<evidence type="ECO:0000256" key="3">
    <source>
        <dbReference type="SAM" id="MobiDB-lite"/>
    </source>
</evidence>
<accession>A0A134CDJ0</accession>
<evidence type="ECO:0000313" key="4">
    <source>
        <dbReference type="EMBL" id="KXB90194.1"/>
    </source>
</evidence>
<dbReference type="Gene3D" id="3.30.910.20">
    <property type="entry name" value="Skp domain"/>
    <property type="match status" value="1"/>
</dbReference>
<gene>
    <name evidence="5" type="ORF">CAL30_02635</name>
    <name evidence="4" type="ORF">HMPREF3182_01508</name>
</gene>
<dbReference type="GO" id="GO:0005829">
    <property type="term" value="C:cytosol"/>
    <property type="evidence" value="ECO:0007669"/>
    <property type="project" value="TreeGrafter"/>
</dbReference>
<dbReference type="EMBL" id="NFMF01000003">
    <property type="protein sequence ID" value="PNH22173.1"/>
    <property type="molecule type" value="Genomic_DNA"/>
</dbReference>
<reference evidence="4" key="1">
    <citation type="submission" date="2016-01" db="EMBL/GenBank/DDBJ databases">
        <authorList>
            <person name="Oliw E.H."/>
        </authorList>
    </citation>
    <scope>NUCLEOTIDE SEQUENCE [LARGE SCALE GENOMIC DNA]</scope>
    <source>
        <strain evidence="4">KA00182</strain>
    </source>
</reference>
<dbReference type="GO" id="GO:0050821">
    <property type="term" value="P:protein stabilization"/>
    <property type="evidence" value="ECO:0007669"/>
    <property type="project" value="TreeGrafter"/>
</dbReference>
<sequence>MMSELGNKKNVKVFSAAIAVIFVLSIAGLAVMQMGNPVDAAPSSNIGVVDMSKAVPPDNKDIQEAQQKMQQISSDMQKQFEQQSANMTEEQKQELFQKMQAELAQKNQELIKTVQAKVETAIGDVAKTKGLSVVLDKRAVLYGGTDITEQVAKKMSDTPAK</sequence>
<dbReference type="Proteomes" id="UP000242958">
    <property type="component" value="Unassembled WGS sequence"/>
</dbReference>
<keyword evidence="6" id="KW-1185">Reference proteome</keyword>
<evidence type="ECO:0000313" key="7">
    <source>
        <dbReference type="Proteomes" id="UP000242958"/>
    </source>
</evidence>
<dbReference type="STRING" id="1588748.HMPREF3182_01508"/>
<organism evidence="4 6">
    <name type="scientific">Megasphaera hutchinsoni</name>
    <dbReference type="NCBI Taxonomy" id="1588748"/>
    <lineage>
        <taxon>Bacteria</taxon>
        <taxon>Bacillati</taxon>
        <taxon>Bacillota</taxon>
        <taxon>Negativicutes</taxon>
        <taxon>Veillonellales</taxon>
        <taxon>Veillonellaceae</taxon>
        <taxon>Megasphaera</taxon>
    </lineage>
</organism>
<comment type="caution">
    <text evidence="4">The sequence shown here is derived from an EMBL/GenBank/DDBJ whole genome shotgun (WGS) entry which is preliminary data.</text>
</comment>
<evidence type="ECO:0000313" key="5">
    <source>
        <dbReference type="EMBL" id="PNH22173.1"/>
    </source>
</evidence>
<reference evidence="5 7" key="3">
    <citation type="submission" date="2017-05" db="EMBL/GenBank/DDBJ databases">
        <authorList>
            <person name="Song R."/>
            <person name="Chenine A.L."/>
            <person name="Ruprecht R.M."/>
        </authorList>
    </citation>
    <scope>NUCLEOTIDE SEQUENCE [LARGE SCALE GENOMIC DNA]</scope>
    <source>
        <strain evidence="5 7">KA00229</strain>
    </source>
</reference>
<dbReference type="Proteomes" id="UP000070160">
    <property type="component" value="Unassembled WGS sequence"/>
</dbReference>
<dbReference type="GO" id="GO:0003677">
    <property type="term" value="F:DNA binding"/>
    <property type="evidence" value="ECO:0007669"/>
    <property type="project" value="UniProtKB-KW"/>
</dbReference>
<dbReference type="InterPro" id="IPR024930">
    <property type="entry name" value="Skp_dom_sf"/>
</dbReference>
<keyword evidence="5" id="KW-0238">DNA-binding</keyword>
<reference evidence="6" key="2">
    <citation type="submission" date="2016-01" db="EMBL/GenBank/DDBJ databases">
        <authorList>
            <person name="Mitreva M."/>
            <person name="Pepin K.H."/>
            <person name="Mihindukulasuriya K.A."/>
            <person name="Fulton R."/>
            <person name="Fronick C."/>
            <person name="O'Laughlin M."/>
            <person name="Miner T."/>
            <person name="Herter B."/>
            <person name="Rosa B.A."/>
            <person name="Cordes M."/>
            <person name="Tomlinson C."/>
            <person name="Wollam A."/>
            <person name="Palsikar V.B."/>
            <person name="Mardis E.R."/>
            <person name="Wilson R.K."/>
        </authorList>
    </citation>
    <scope>NUCLEOTIDE SEQUENCE [LARGE SCALE GENOMIC DNA]</scope>
    <source>
        <strain evidence="6">KA00182</strain>
    </source>
</reference>
<protein>
    <submittedName>
        <fullName evidence="5">DNA-binding protein</fullName>
    </submittedName>
    <submittedName>
        <fullName evidence="4">Outer membrane protein</fullName>
    </submittedName>
</protein>
<dbReference type="EMBL" id="LSDT01000050">
    <property type="protein sequence ID" value="KXB90194.1"/>
    <property type="molecule type" value="Genomic_DNA"/>
</dbReference>
<comment type="similarity">
    <text evidence="1">Belongs to the Skp family.</text>
</comment>
<evidence type="ECO:0000256" key="2">
    <source>
        <dbReference type="ARBA" id="ARBA00022729"/>
    </source>
</evidence>
<dbReference type="PANTHER" id="PTHR35089">
    <property type="entry name" value="CHAPERONE PROTEIN SKP"/>
    <property type="match status" value="1"/>
</dbReference>
<accession>A0A2J8BBM7</accession>
<feature type="compositionally biased region" description="Polar residues" evidence="3">
    <location>
        <begin position="73"/>
        <end position="88"/>
    </location>
</feature>
<evidence type="ECO:0000313" key="6">
    <source>
        <dbReference type="Proteomes" id="UP000070160"/>
    </source>
</evidence>
<dbReference type="SUPFAM" id="SSF111384">
    <property type="entry name" value="OmpH-like"/>
    <property type="match status" value="1"/>
</dbReference>
<dbReference type="Pfam" id="PF03938">
    <property type="entry name" value="OmpH"/>
    <property type="match status" value="1"/>
</dbReference>
<name>A0A134CDJ0_9FIRM</name>
<dbReference type="PANTHER" id="PTHR35089:SF1">
    <property type="entry name" value="CHAPERONE PROTEIN SKP"/>
    <property type="match status" value="1"/>
</dbReference>
<dbReference type="InterPro" id="IPR005632">
    <property type="entry name" value="Chaperone_Skp"/>
</dbReference>
<evidence type="ECO:0000256" key="1">
    <source>
        <dbReference type="ARBA" id="ARBA00009091"/>
    </source>
</evidence>
<dbReference type="SMART" id="SM00935">
    <property type="entry name" value="OmpH"/>
    <property type="match status" value="1"/>
</dbReference>
<feature type="region of interest" description="Disordered" evidence="3">
    <location>
        <begin position="73"/>
        <end position="92"/>
    </location>
</feature>
<dbReference type="GO" id="GO:0051082">
    <property type="term" value="F:unfolded protein binding"/>
    <property type="evidence" value="ECO:0007669"/>
    <property type="project" value="InterPro"/>
</dbReference>
<proteinExistence type="inferred from homology"/>